<organism evidence="1 2">
    <name type="scientific">Mycoplana azooxidifex</name>
    <dbReference type="NCBI Taxonomy" id="1636188"/>
    <lineage>
        <taxon>Bacteria</taxon>
        <taxon>Pseudomonadati</taxon>
        <taxon>Pseudomonadota</taxon>
        <taxon>Alphaproteobacteria</taxon>
        <taxon>Hyphomicrobiales</taxon>
        <taxon>Rhizobiaceae</taxon>
        <taxon>Mycoplana</taxon>
    </lineage>
</organism>
<dbReference type="EMBL" id="JACIEE010000012">
    <property type="protein sequence ID" value="MBB3979581.1"/>
    <property type="molecule type" value="Genomic_DNA"/>
</dbReference>
<evidence type="ECO:0000313" key="1">
    <source>
        <dbReference type="EMBL" id="MBB3979581.1"/>
    </source>
</evidence>
<dbReference type="Proteomes" id="UP000574761">
    <property type="component" value="Unassembled WGS sequence"/>
</dbReference>
<evidence type="ECO:0000313" key="2">
    <source>
        <dbReference type="Proteomes" id="UP000574761"/>
    </source>
</evidence>
<keyword evidence="2" id="KW-1185">Reference proteome</keyword>
<accession>A0A7W6DAC1</accession>
<proteinExistence type="predicted"/>
<dbReference type="AlphaFoldDB" id="A0A7W6DAC1"/>
<comment type="caution">
    <text evidence="1">The sequence shown here is derived from an EMBL/GenBank/DDBJ whole genome shotgun (WGS) entry which is preliminary data.</text>
</comment>
<reference evidence="1 2" key="1">
    <citation type="submission" date="2020-08" db="EMBL/GenBank/DDBJ databases">
        <title>Genomic Encyclopedia of Type Strains, Phase IV (KMG-IV): sequencing the most valuable type-strain genomes for metagenomic binning, comparative biology and taxonomic classification.</title>
        <authorList>
            <person name="Goeker M."/>
        </authorList>
    </citation>
    <scope>NUCLEOTIDE SEQUENCE [LARGE SCALE GENOMIC DNA]</scope>
    <source>
        <strain evidence="1 2">DSM 100211</strain>
    </source>
</reference>
<dbReference type="RefSeq" id="WP_183807814.1">
    <property type="nucleotide sequence ID" value="NZ_JACIEE010000012.1"/>
</dbReference>
<protein>
    <submittedName>
        <fullName evidence="1">Uncharacterized protein</fullName>
    </submittedName>
</protein>
<gene>
    <name evidence="1" type="ORF">GGQ64_004825</name>
</gene>
<name>A0A7W6DAC1_9HYPH</name>
<sequence>MPGIDPNFIIATMLERSNGIDTISKAWERRTHFADPDYLREQDSASSRLLALPAADEPEIIWDSVHPEPGTPDRVVPMKNKDRHRKTIASNRVQKVEPNTNTRVRLESGLEASAMMIFLADRNVVAIRPQFGPVWFKRDDVWHKHYFDLCVDYRTGRRGLYAVRNENHAPEVESDLELICNYDLHNHAHFAELWTEKEISKPAVYRASEIVRARRMNNEGNTQLVMKALIDAGGRARVYDLISNLKGVMVSCGWTALWSLIGRGLVAHHHARADQVNLEFHSWVRLVPEGRP</sequence>